<dbReference type="InterPro" id="IPR021456">
    <property type="entry name" value="DUF3107"/>
</dbReference>
<dbReference type="AlphaFoldDB" id="A0AA41Q288"/>
<evidence type="ECO:0000313" key="1">
    <source>
        <dbReference type="EMBL" id="MCF2529867.1"/>
    </source>
</evidence>
<proteinExistence type="predicted"/>
<gene>
    <name evidence="1" type="ORF">LZ495_21955</name>
</gene>
<sequence length="75" mass="7904">MEVKIGVQHAGREIVLESTDSAEDVERAVAEALAGTAGVLSLTDEKGRRVIVPADKLAYIEIGEPSVRRVGFGAV</sequence>
<evidence type="ECO:0000313" key="2">
    <source>
        <dbReference type="Proteomes" id="UP001165378"/>
    </source>
</evidence>
<dbReference type="Proteomes" id="UP001165378">
    <property type="component" value="Unassembled WGS sequence"/>
</dbReference>
<organism evidence="1 2">
    <name type="scientific">Yinghuangia soli</name>
    <dbReference type="NCBI Taxonomy" id="2908204"/>
    <lineage>
        <taxon>Bacteria</taxon>
        <taxon>Bacillati</taxon>
        <taxon>Actinomycetota</taxon>
        <taxon>Actinomycetes</taxon>
        <taxon>Kitasatosporales</taxon>
        <taxon>Streptomycetaceae</taxon>
        <taxon>Yinghuangia</taxon>
    </lineage>
</organism>
<dbReference type="Pfam" id="PF11305">
    <property type="entry name" value="DUF3107"/>
    <property type="match status" value="1"/>
</dbReference>
<name>A0AA41Q288_9ACTN</name>
<keyword evidence="2" id="KW-1185">Reference proteome</keyword>
<accession>A0AA41Q288</accession>
<dbReference type="RefSeq" id="WP_235054487.1">
    <property type="nucleotide sequence ID" value="NZ_JAKFHA010000013.1"/>
</dbReference>
<protein>
    <submittedName>
        <fullName evidence="1">DUF3107 domain-containing protein</fullName>
    </submittedName>
</protein>
<reference evidence="1" key="1">
    <citation type="submission" date="2022-01" db="EMBL/GenBank/DDBJ databases">
        <title>Genome-Based Taxonomic Classification of the Phylum Actinobacteria.</title>
        <authorList>
            <person name="Gao Y."/>
        </authorList>
    </citation>
    <scope>NUCLEOTIDE SEQUENCE</scope>
    <source>
        <strain evidence="1">KLBMP 8922</strain>
    </source>
</reference>
<comment type="caution">
    <text evidence="1">The sequence shown here is derived from an EMBL/GenBank/DDBJ whole genome shotgun (WGS) entry which is preliminary data.</text>
</comment>
<dbReference type="EMBL" id="JAKFHA010000013">
    <property type="protein sequence ID" value="MCF2529867.1"/>
    <property type="molecule type" value="Genomic_DNA"/>
</dbReference>